<evidence type="ECO:0000313" key="1">
    <source>
        <dbReference type="EMBL" id="NJC35114.1"/>
    </source>
</evidence>
<reference evidence="1 2" key="1">
    <citation type="submission" date="2020-03" db="EMBL/GenBank/DDBJ databases">
        <title>Genomic Encyclopedia of Type Strains, Phase IV (KMG-IV): sequencing the most valuable type-strain genomes for metagenomic binning, comparative biology and taxonomic classification.</title>
        <authorList>
            <person name="Goeker M."/>
        </authorList>
    </citation>
    <scope>NUCLEOTIDE SEQUENCE [LARGE SCALE GENOMIC DNA]</scope>
    <source>
        <strain evidence="1 2">DSM 27651</strain>
    </source>
</reference>
<name>A0ABX0XP07_9SPHN</name>
<dbReference type="EMBL" id="JAATJE010000002">
    <property type="protein sequence ID" value="NJC35114.1"/>
    <property type="molecule type" value="Genomic_DNA"/>
</dbReference>
<accession>A0ABX0XP07</accession>
<evidence type="ECO:0000313" key="2">
    <source>
        <dbReference type="Proteomes" id="UP000734218"/>
    </source>
</evidence>
<proteinExistence type="predicted"/>
<comment type="caution">
    <text evidence="1">The sequence shown here is derived from an EMBL/GenBank/DDBJ whole genome shotgun (WGS) entry which is preliminary data.</text>
</comment>
<protein>
    <submittedName>
        <fullName evidence="1">Uncharacterized protein</fullName>
    </submittedName>
</protein>
<sequence>MGDEFTAGIGGQAHGHSHAAGQMRAAAVASLLAKLKHDRRFYLDHFMDGDGPYAMTVGLFSDEASGIRTSFEGLVEWSDESVEATWLFVRELMERDVIQVWNDAGGGTVYRLTPVFSLRFSSYLQDQFRHVRDACADVFGRDIPE</sequence>
<keyword evidence="2" id="KW-1185">Reference proteome</keyword>
<gene>
    <name evidence="1" type="ORF">GGR88_002628</name>
</gene>
<organism evidence="1 2">
    <name type="scientific">Sphingomonas jejuensis</name>
    <dbReference type="NCBI Taxonomy" id="904715"/>
    <lineage>
        <taxon>Bacteria</taxon>
        <taxon>Pseudomonadati</taxon>
        <taxon>Pseudomonadota</taxon>
        <taxon>Alphaproteobacteria</taxon>
        <taxon>Sphingomonadales</taxon>
        <taxon>Sphingomonadaceae</taxon>
        <taxon>Sphingomonas</taxon>
    </lineage>
</organism>
<dbReference type="RefSeq" id="WP_167955699.1">
    <property type="nucleotide sequence ID" value="NZ_JAATJE010000002.1"/>
</dbReference>
<dbReference type="Proteomes" id="UP000734218">
    <property type="component" value="Unassembled WGS sequence"/>
</dbReference>